<keyword evidence="4 7" id="KW-1133">Transmembrane helix</keyword>
<comment type="caution">
    <text evidence="10">The sequence shown here is derived from an EMBL/GenBank/DDBJ whole genome shotgun (WGS) entry which is preliminary data.</text>
</comment>
<dbReference type="InterPro" id="IPR003838">
    <property type="entry name" value="ABC3_permease_C"/>
</dbReference>
<evidence type="ECO:0000259" key="9">
    <source>
        <dbReference type="Pfam" id="PF12704"/>
    </source>
</evidence>
<evidence type="ECO:0000259" key="8">
    <source>
        <dbReference type="Pfam" id="PF02687"/>
    </source>
</evidence>
<feature type="transmembrane region" description="Helical" evidence="7">
    <location>
        <begin position="328"/>
        <end position="360"/>
    </location>
</feature>
<evidence type="ECO:0000313" key="11">
    <source>
        <dbReference type="Proteomes" id="UP000648239"/>
    </source>
</evidence>
<evidence type="ECO:0000256" key="4">
    <source>
        <dbReference type="ARBA" id="ARBA00022989"/>
    </source>
</evidence>
<evidence type="ECO:0000256" key="5">
    <source>
        <dbReference type="ARBA" id="ARBA00023136"/>
    </source>
</evidence>
<feature type="transmembrane region" description="Helical" evidence="7">
    <location>
        <begin position="277"/>
        <end position="307"/>
    </location>
</feature>
<feature type="domain" description="MacB-like periplasmic core" evidence="9">
    <location>
        <begin position="22"/>
        <end position="246"/>
    </location>
</feature>
<sequence>MPILPSFLRQAFRDLSSQKLRTTLTLFGLVWGTAAVSLLLAFGNGLHTQLVKNTAGLGNGIVITWPSLTSIPFEGLGKGRRILLTERDVDLLKKRSTLIDAISAEFSETLRLQNGSQVRAAGVSGVDVPFGEMRNLIAREGGRFLNPLDVMNRRRVLFLGNELAENVFGEEEPVGRTVKLNGSPFLVVGVMKKKIQESNYSGPDRRRAYIPETTFRALTGQEYVDQFIYTARSVDQTEAATAEVASILAAKHRFDPGDEEALQVWDTTGMMQFMNNFMLIFNLFLGTVGSLTLVVGGIGVSNIMNVVVEERTREIGIKMAIGARGRSVLGGIMLETLIITAAGGLLGIGITAGICALVPAAGLTDFVGDPKLTSGVAAVTIGLLGAIGMLAGWFPARAAARLDPVVAMKS</sequence>
<proteinExistence type="inferred from homology"/>
<feature type="transmembrane region" description="Helical" evidence="7">
    <location>
        <begin position="372"/>
        <end position="394"/>
    </location>
</feature>
<gene>
    <name evidence="10" type="ORF">IFK94_11830</name>
</gene>
<dbReference type="GO" id="GO:0005886">
    <property type="term" value="C:plasma membrane"/>
    <property type="evidence" value="ECO:0007669"/>
    <property type="project" value="UniProtKB-SubCell"/>
</dbReference>
<evidence type="ECO:0000256" key="6">
    <source>
        <dbReference type="ARBA" id="ARBA00038076"/>
    </source>
</evidence>
<keyword evidence="2" id="KW-1003">Cell membrane</keyword>
<feature type="transmembrane region" description="Helical" evidence="7">
    <location>
        <begin position="20"/>
        <end position="42"/>
    </location>
</feature>
<dbReference type="Pfam" id="PF02687">
    <property type="entry name" value="FtsX"/>
    <property type="match status" value="1"/>
</dbReference>
<accession>A0A8J7C330</accession>
<feature type="domain" description="ABC3 transporter permease C-terminal" evidence="8">
    <location>
        <begin position="288"/>
        <end position="404"/>
    </location>
</feature>
<comment type="subcellular location">
    <subcellularLocation>
        <location evidence="1">Cell membrane</location>
        <topology evidence="1">Multi-pass membrane protein</topology>
    </subcellularLocation>
</comment>
<evidence type="ECO:0000256" key="3">
    <source>
        <dbReference type="ARBA" id="ARBA00022692"/>
    </source>
</evidence>
<dbReference type="PANTHER" id="PTHR30572">
    <property type="entry name" value="MEMBRANE COMPONENT OF TRANSPORTER-RELATED"/>
    <property type="match status" value="1"/>
</dbReference>
<comment type="similarity">
    <text evidence="6">Belongs to the ABC-4 integral membrane protein family.</text>
</comment>
<dbReference type="PANTHER" id="PTHR30572:SF4">
    <property type="entry name" value="ABC TRANSPORTER PERMEASE YTRF"/>
    <property type="match status" value="1"/>
</dbReference>
<name>A0A8J7C330_9BACT</name>
<dbReference type="AlphaFoldDB" id="A0A8J7C330"/>
<dbReference type="InterPro" id="IPR050250">
    <property type="entry name" value="Macrolide_Exporter_MacB"/>
</dbReference>
<keyword evidence="5 7" id="KW-0472">Membrane</keyword>
<dbReference type="Pfam" id="PF12704">
    <property type="entry name" value="MacB_PCD"/>
    <property type="match status" value="1"/>
</dbReference>
<keyword evidence="3 7" id="KW-0812">Transmembrane</keyword>
<evidence type="ECO:0000256" key="1">
    <source>
        <dbReference type="ARBA" id="ARBA00004651"/>
    </source>
</evidence>
<reference evidence="10 11" key="1">
    <citation type="submission" date="2020-08" db="EMBL/GenBank/DDBJ databases">
        <title>Acidobacteriota in marine sediments use diverse sulfur dissimilation pathways.</title>
        <authorList>
            <person name="Wasmund K."/>
        </authorList>
    </citation>
    <scope>NUCLEOTIDE SEQUENCE [LARGE SCALE GENOMIC DNA]</scope>
    <source>
        <strain evidence="10">MAG AM4</strain>
    </source>
</reference>
<evidence type="ECO:0000256" key="7">
    <source>
        <dbReference type="SAM" id="Phobius"/>
    </source>
</evidence>
<protein>
    <submittedName>
        <fullName evidence="10">ABC transporter permease</fullName>
    </submittedName>
</protein>
<organism evidence="10 11">
    <name type="scientific">Candidatus Polarisedimenticola svalbardensis</name>
    <dbReference type="NCBI Taxonomy" id="2886004"/>
    <lineage>
        <taxon>Bacteria</taxon>
        <taxon>Pseudomonadati</taxon>
        <taxon>Acidobacteriota</taxon>
        <taxon>Candidatus Polarisedimenticolia</taxon>
        <taxon>Candidatus Polarisedimenticolales</taxon>
        <taxon>Candidatus Polarisedimenticolaceae</taxon>
        <taxon>Candidatus Polarisedimenticola</taxon>
    </lineage>
</organism>
<dbReference type="GO" id="GO:0022857">
    <property type="term" value="F:transmembrane transporter activity"/>
    <property type="evidence" value="ECO:0007669"/>
    <property type="project" value="TreeGrafter"/>
</dbReference>
<evidence type="ECO:0000256" key="2">
    <source>
        <dbReference type="ARBA" id="ARBA00022475"/>
    </source>
</evidence>
<evidence type="ECO:0000313" key="10">
    <source>
        <dbReference type="EMBL" id="MBD3868806.1"/>
    </source>
</evidence>
<dbReference type="Proteomes" id="UP000648239">
    <property type="component" value="Unassembled WGS sequence"/>
</dbReference>
<dbReference type="InterPro" id="IPR025857">
    <property type="entry name" value="MacB_PCD"/>
</dbReference>
<dbReference type="EMBL" id="JACXWD010000044">
    <property type="protein sequence ID" value="MBD3868806.1"/>
    <property type="molecule type" value="Genomic_DNA"/>
</dbReference>